<evidence type="ECO:0000313" key="5">
    <source>
        <dbReference type="Proteomes" id="UP000085678"/>
    </source>
</evidence>
<dbReference type="GeneID" id="106163278"/>
<keyword evidence="2" id="KW-0325">Glycoprotein</keyword>
<keyword evidence="5" id="KW-1185">Reference proteome</keyword>
<feature type="chain" id="PRO_5015133158" evidence="3">
    <location>
        <begin position="21"/>
        <end position="128"/>
    </location>
</feature>
<name>A0A2R2MNG7_LINAN</name>
<dbReference type="SMART" id="SM00134">
    <property type="entry name" value="LU"/>
    <property type="match status" value="1"/>
</dbReference>
<dbReference type="AlphaFoldDB" id="A0A2R2MNG7"/>
<dbReference type="PANTHER" id="PTHR33562">
    <property type="entry name" value="ATILLA, ISOFORM B-RELATED-RELATED"/>
    <property type="match status" value="1"/>
</dbReference>
<reference evidence="6" key="1">
    <citation type="submission" date="2025-08" db="UniProtKB">
        <authorList>
            <consortium name="RefSeq"/>
        </authorList>
    </citation>
    <scope>IDENTIFICATION</scope>
    <source>
        <tissue evidence="6">Gonads</tissue>
    </source>
</reference>
<evidence type="ECO:0000256" key="1">
    <source>
        <dbReference type="ARBA" id="ARBA00022729"/>
    </source>
</evidence>
<gene>
    <name evidence="6" type="primary">LOC106163278</name>
</gene>
<evidence type="ECO:0000256" key="2">
    <source>
        <dbReference type="ARBA" id="ARBA00023180"/>
    </source>
</evidence>
<sequence length="128" mass="14003">MKTQMISLVFMILYVHTASAFRCYQCPATSSTCADPFSPSDSGDDTIYCEYGCVKAKAVLTDTHSVSRGCFPVENPTECHRSNVDGVDTEVCICNSDLCNAATHHQPAPLLVVLMCTAICFTVYQKLF</sequence>
<dbReference type="Proteomes" id="UP000085678">
    <property type="component" value="Unplaced"/>
</dbReference>
<protein>
    <submittedName>
        <fullName evidence="6">Uncharacterized protein LOC106163278</fullName>
    </submittedName>
</protein>
<feature type="signal peptide" evidence="3">
    <location>
        <begin position="1"/>
        <end position="20"/>
    </location>
</feature>
<feature type="domain" description="UPAR/Ly6" evidence="4">
    <location>
        <begin position="21"/>
        <end position="114"/>
    </location>
</feature>
<accession>A0A2R2MNG7</accession>
<dbReference type="InterPro" id="IPR050975">
    <property type="entry name" value="Sleep_regulator"/>
</dbReference>
<evidence type="ECO:0000313" key="6">
    <source>
        <dbReference type="RefSeq" id="XP_023931744.1"/>
    </source>
</evidence>
<dbReference type="RefSeq" id="XP_023931744.1">
    <property type="nucleotide sequence ID" value="XM_024075976.1"/>
</dbReference>
<dbReference type="InParanoid" id="A0A2R2MNG7"/>
<keyword evidence="1 3" id="KW-0732">Signal</keyword>
<proteinExistence type="predicted"/>
<evidence type="ECO:0000256" key="3">
    <source>
        <dbReference type="SAM" id="SignalP"/>
    </source>
</evidence>
<evidence type="ECO:0000259" key="4">
    <source>
        <dbReference type="SMART" id="SM00134"/>
    </source>
</evidence>
<dbReference type="InterPro" id="IPR016054">
    <property type="entry name" value="LY6_UPA_recep-like"/>
</dbReference>
<dbReference type="InterPro" id="IPR031424">
    <property type="entry name" value="QVR-like"/>
</dbReference>
<dbReference type="Pfam" id="PF17064">
    <property type="entry name" value="QVR"/>
    <property type="match status" value="1"/>
</dbReference>
<organism evidence="5 6">
    <name type="scientific">Lingula anatina</name>
    <name type="common">Brachiopod</name>
    <name type="synonym">Lingula unguis</name>
    <dbReference type="NCBI Taxonomy" id="7574"/>
    <lineage>
        <taxon>Eukaryota</taxon>
        <taxon>Metazoa</taxon>
        <taxon>Spiralia</taxon>
        <taxon>Lophotrochozoa</taxon>
        <taxon>Brachiopoda</taxon>
        <taxon>Linguliformea</taxon>
        <taxon>Lingulata</taxon>
        <taxon>Lingulida</taxon>
        <taxon>Linguloidea</taxon>
        <taxon>Lingulidae</taxon>
        <taxon>Lingula</taxon>
    </lineage>
</organism>
<dbReference type="KEGG" id="lak:106163278"/>
<dbReference type="GO" id="GO:0030431">
    <property type="term" value="P:sleep"/>
    <property type="evidence" value="ECO:0007669"/>
    <property type="project" value="InterPro"/>
</dbReference>
<dbReference type="GO" id="GO:0032222">
    <property type="term" value="P:regulation of synaptic transmission, cholinergic"/>
    <property type="evidence" value="ECO:0007669"/>
    <property type="project" value="InterPro"/>
</dbReference>
<dbReference type="OrthoDB" id="6372819at2759"/>